<dbReference type="Proteomes" id="UP001642409">
    <property type="component" value="Unassembled WGS sequence"/>
</dbReference>
<proteinExistence type="predicted"/>
<dbReference type="AlphaFoldDB" id="A0AA86Q4I5"/>
<evidence type="ECO:0000313" key="2">
    <source>
        <dbReference type="EMBL" id="CAL5982151.1"/>
    </source>
</evidence>
<dbReference type="EMBL" id="CAXDID020000014">
    <property type="protein sequence ID" value="CAL5982151.1"/>
    <property type="molecule type" value="Genomic_DNA"/>
</dbReference>
<gene>
    <name evidence="1" type="ORF">HINF_LOCUS39829</name>
    <name evidence="2" type="ORF">HINF_LOCUS7000</name>
</gene>
<reference evidence="2 3" key="2">
    <citation type="submission" date="2024-07" db="EMBL/GenBank/DDBJ databases">
        <authorList>
            <person name="Akdeniz Z."/>
        </authorList>
    </citation>
    <scope>NUCLEOTIDE SEQUENCE [LARGE SCALE GENOMIC DNA]</scope>
</reference>
<comment type="caution">
    <text evidence="1">The sequence shown here is derived from an EMBL/GenBank/DDBJ whole genome shotgun (WGS) entry which is preliminary data.</text>
</comment>
<dbReference type="EMBL" id="CATOUU010000831">
    <property type="protein sequence ID" value="CAI9952184.1"/>
    <property type="molecule type" value="Genomic_DNA"/>
</dbReference>
<protein>
    <submittedName>
        <fullName evidence="2">Hypothetical_protein</fullName>
    </submittedName>
</protein>
<name>A0AA86Q4I5_9EUKA</name>
<accession>A0AA86Q4I5</accession>
<organism evidence="1">
    <name type="scientific">Hexamita inflata</name>
    <dbReference type="NCBI Taxonomy" id="28002"/>
    <lineage>
        <taxon>Eukaryota</taxon>
        <taxon>Metamonada</taxon>
        <taxon>Diplomonadida</taxon>
        <taxon>Hexamitidae</taxon>
        <taxon>Hexamitinae</taxon>
        <taxon>Hexamita</taxon>
    </lineage>
</organism>
<evidence type="ECO:0000313" key="3">
    <source>
        <dbReference type="Proteomes" id="UP001642409"/>
    </source>
</evidence>
<reference evidence="1" key="1">
    <citation type="submission" date="2023-06" db="EMBL/GenBank/DDBJ databases">
        <authorList>
            <person name="Kurt Z."/>
        </authorList>
    </citation>
    <scope>NUCLEOTIDE SEQUENCE</scope>
</reference>
<sequence length="114" mass="13506">MQKVAPIFLDEQKQRKRCLLFFDGKKLKRAYLVGQIIEKQIVQFLITNNQEPIKLLFQKYNQTINEKQIVFQQVKILKQKAILQQSTNEDGLAALHQFDHLSYYTKALLQRNNV</sequence>
<keyword evidence="3" id="KW-1185">Reference proteome</keyword>
<evidence type="ECO:0000313" key="1">
    <source>
        <dbReference type="EMBL" id="CAI9952184.1"/>
    </source>
</evidence>